<dbReference type="EMBL" id="MUTJ01000027">
    <property type="protein sequence ID" value="ONU89953.1"/>
    <property type="molecule type" value="Genomic_DNA"/>
</dbReference>
<name>A0A1V2W8T1_9BURK</name>
<protein>
    <submittedName>
        <fullName evidence="1">Uncharacterized protein</fullName>
    </submittedName>
</protein>
<dbReference type="Proteomes" id="UP000188543">
    <property type="component" value="Unassembled WGS sequence"/>
</dbReference>
<evidence type="ECO:0000313" key="2">
    <source>
        <dbReference type="Proteomes" id="UP000188543"/>
    </source>
</evidence>
<comment type="caution">
    <text evidence="1">The sequence shown here is derived from an EMBL/GenBank/DDBJ whole genome shotgun (WGS) entry which is preliminary data.</text>
</comment>
<accession>A0A1V2W8T1</accession>
<sequence>MYAANTVDDGATAGTRIRQLPSSTTATTNEEHRVIADDWLRRAIDGIRVMHLNDDERRRVAERLF</sequence>
<reference evidence="1 2" key="1">
    <citation type="submission" date="2016-08" db="EMBL/GenBank/DDBJ databases">
        <authorList>
            <person name="Seilhamer J.J."/>
        </authorList>
    </citation>
    <scope>NUCLEOTIDE SEQUENCE [LARGE SCALE GENOMIC DNA]</scope>
    <source>
        <strain evidence="1 2">VC14762</strain>
    </source>
</reference>
<proteinExistence type="predicted"/>
<evidence type="ECO:0000313" key="1">
    <source>
        <dbReference type="EMBL" id="ONU89953.1"/>
    </source>
</evidence>
<dbReference type="AlphaFoldDB" id="A0A1V2W8T1"/>
<organism evidence="1 2">
    <name type="scientific">Burkholderia cenocepacia</name>
    <dbReference type="NCBI Taxonomy" id="95486"/>
    <lineage>
        <taxon>Bacteria</taxon>
        <taxon>Pseudomonadati</taxon>
        <taxon>Pseudomonadota</taxon>
        <taxon>Betaproteobacteria</taxon>
        <taxon>Burkholderiales</taxon>
        <taxon>Burkholderiaceae</taxon>
        <taxon>Burkholderia</taxon>
        <taxon>Burkholderia cepacia complex</taxon>
    </lineage>
</organism>
<gene>
    <name evidence="1" type="ORF">A8E72_08205</name>
</gene>